<feature type="transmembrane region" description="Helical" evidence="1">
    <location>
        <begin position="371"/>
        <end position="388"/>
    </location>
</feature>
<feature type="transmembrane region" description="Helical" evidence="1">
    <location>
        <begin position="6"/>
        <end position="24"/>
    </location>
</feature>
<keyword evidence="1" id="KW-0472">Membrane</keyword>
<organism evidence="2 3">
    <name type="scientific">Fusarium culmorum</name>
    <dbReference type="NCBI Taxonomy" id="5516"/>
    <lineage>
        <taxon>Eukaryota</taxon>
        <taxon>Fungi</taxon>
        <taxon>Dikarya</taxon>
        <taxon>Ascomycota</taxon>
        <taxon>Pezizomycotina</taxon>
        <taxon>Sordariomycetes</taxon>
        <taxon>Hypocreomycetidae</taxon>
        <taxon>Hypocreales</taxon>
        <taxon>Nectriaceae</taxon>
        <taxon>Fusarium</taxon>
    </lineage>
</organism>
<dbReference type="EMBL" id="CP064747">
    <property type="protein sequence ID" value="QPC57933.1"/>
    <property type="molecule type" value="Genomic_DNA"/>
</dbReference>
<dbReference type="PANTHER" id="PTHR35041">
    <property type="entry name" value="MEDIATOR OF RNA POLYMERASE II TRANSCRIPTION SUBUNIT 1"/>
    <property type="match status" value="1"/>
</dbReference>
<feature type="transmembrane region" description="Helical" evidence="1">
    <location>
        <begin position="480"/>
        <end position="501"/>
    </location>
</feature>
<reference evidence="2" key="1">
    <citation type="submission" date="2020-11" db="EMBL/GenBank/DDBJ databases">
        <title>The chromosome-scale genome resource for two endophytic Fusarium species: F. culmorum and F. pseudograminearum.</title>
        <authorList>
            <person name="Yuan Z."/>
        </authorList>
    </citation>
    <scope>NUCLEOTIDE SEQUENCE</scope>
    <source>
        <strain evidence="2">Class2-1B</strain>
    </source>
</reference>
<evidence type="ECO:0000313" key="3">
    <source>
        <dbReference type="Proteomes" id="UP000663297"/>
    </source>
</evidence>
<gene>
    <name evidence="2" type="ORF">HYE67_000164</name>
</gene>
<keyword evidence="1" id="KW-0812">Transmembrane</keyword>
<protein>
    <submittedName>
        <fullName evidence="2">Uncharacterized protein</fullName>
    </submittedName>
</protein>
<dbReference type="AlphaFoldDB" id="A0A7S8CXA6"/>
<proteinExistence type="predicted"/>
<name>A0A7S8CXA6_FUSCU</name>
<dbReference type="PANTHER" id="PTHR35041:SF6">
    <property type="entry name" value="FORMYLMETHIONINE DEFORMYLASE-LIKE PROTEIN-RELATED"/>
    <property type="match status" value="1"/>
</dbReference>
<keyword evidence="1" id="KW-1133">Transmembrane helix</keyword>
<evidence type="ECO:0000256" key="1">
    <source>
        <dbReference type="SAM" id="Phobius"/>
    </source>
</evidence>
<evidence type="ECO:0000313" key="2">
    <source>
        <dbReference type="EMBL" id="QPC57933.1"/>
    </source>
</evidence>
<sequence length="634" mass="70356">MGSDKLTPALMTGSFFLGLSLALGHHLYYFCLDGKIVKSQSQQQWLLRVGTGLAFLVRAFLSAAVGIAYTQILWRSLRSKPITIRGVNSLFDVIHNPFEFFTWELWTAAPLIAVVAVIAWALPLVAIITPATLTVTLSSQPNITDVDTRLSIPDYSKADTFGIWTDIRGGDYLVPSTYVSRLLLSVASLGSILTVPAPFPNSSYALDFYGPTLSCDIPKNRNFSEQVKNFIFSSSWPDAYAFVGFVPTYGRGPVYNFDDTEENYAYMGLRSALNSSLVTTAAYLDSTAKAPESAAKLYVAVPDGLRFNGDTYWANKTIECQLYNSSFAINFTFNNGQQNIRYKSKQLNRVATLDPSTSHKMDRNYRRATEAYLSLMGAMGQFLLGRLTTYTNGSPVSAQTQIRSSVLMDTNEMYNLKEGRPESMIGNISMSDALEDLFTNFTISLFSHPRFLQNSSAATNLPVTYSTAQNAFSYEPRNLLAAYGVGLLLAWAIVIVGLLCIKSASASYGSSFSTILRTTRNPDIDKIVPAAETTGAEPLSKHLSNVRLVLRRQDVGPEGGDDEKMTCFTVDSKTHEMKRDQTHDPAESLLQEEKMMIHTGKRFESSITDNESLWERNGDLSLEIFNYRQDRRGD</sequence>
<accession>A0A7S8CXA6</accession>
<feature type="transmembrane region" description="Helical" evidence="1">
    <location>
        <begin position="45"/>
        <end position="69"/>
    </location>
</feature>
<feature type="transmembrane region" description="Helical" evidence="1">
    <location>
        <begin position="105"/>
        <end position="128"/>
    </location>
</feature>
<dbReference type="Proteomes" id="UP000663297">
    <property type="component" value="Chromosome 1"/>
</dbReference>